<dbReference type="PATRIC" id="fig|1121014.3.peg.1101"/>
<evidence type="ECO:0000256" key="4">
    <source>
        <dbReference type="ARBA" id="ARBA00022605"/>
    </source>
</evidence>
<name>A0A087MJF5_9GAMM</name>
<dbReference type="GO" id="GO:0009073">
    <property type="term" value="P:aromatic amino acid family biosynthetic process"/>
    <property type="evidence" value="ECO:0007669"/>
    <property type="project" value="UniProtKB-KW"/>
</dbReference>
<comment type="subcellular location">
    <subcellularLocation>
        <location evidence="11">Cytoplasm</location>
    </subcellularLocation>
</comment>
<comment type="function">
    <text evidence="11">Catalyzes the specific phosphorylation of the 3-hydroxyl group of shikimic acid using ATP as a cosubstrate.</text>
</comment>
<feature type="binding site" evidence="11">
    <location>
        <position position="36"/>
    </location>
    <ligand>
        <name>substrate</name>
    </ligand>
</feature>
<dbReference type="GO" id="GO:0008652">
    <property type="term" value="P:amino acid biosynthetic process"/>
    <property type="evidence" value="ECO:0007669"/>
    <property type="project" value="UniProtKB-KW"/>
</dbReference>
<comment type="cofactor">
    <cofactor evidence="11">
        <name>Mg(2+)</name>
        <dbReference type="ChEBI" id="CHEBI:18420"/>
    </cofactor>
    <text evidence="11">Binds 1 Mg(2+) ion per subunit.</text>
</comment>
<dbReference type="RefSeq" id="WP_034222215.1">
    <property type="nucleotide sequence ID" value="NZ_AVCJ01000009.1"/>
</dbReference>
<dbReference type="UniPathway" id="UPA00053">
    <property type="reaction ID" value="UER00088"/>
</dbReference>
<dbReference type="CDD" id="cd00464">
    <property type="entry name" value="SK"/>
    <property type="match status" value="1"/>
</dbReference>
<dbReference type="PROSITE" id="PS01128">
    <property type="entry name" value="SHIKIMATE_KINASE"/>
    <property type="match status" value="1"/>
</dbReference>
<dbReference type="InterPro" id="IPR031322">
    <property type="entry name" value="Shikimate/glucono_kinase"/>
</dbReference>
<dbReference type="PRINTS" id="PR01100">
    <property type="entry name" value="SHIKIMTKNASE"/>
</dbReference>
<dbReference type="GO" id="GO:0005524">
    <property type="term" value="F:ATP binding"/>
    <property type="evidence" value="ECO:0007669"/>
    <property type="project" value="UniProtKB-UniRule"/>
</dbReference>
<accession>A0A087MJF5</accession>
<comment type="subunit">
    <text evidence="11">Monomer.</text>
</comment>
<dbReference type="Proteomes" id="UP000029085">
    <property type="component" value="Unassembled WGS sequence"/>
</dbReference>
<keyword evidence="7 11" id="KW-0418">Kinase</keyword>
<keyword evidence="4 11" id="KW-0028">Amino-acid biosynthesis</keyword>
<feature type="binding site" evidence="11">
    <location>
        <position position="82"/>
    </location>
    <ligand>
        <name>substrate</name>
    </ligand>
</feature>
<comment type="caution">
    <text evidence="12">The sequence shown here is derived from an EMBL/GenBank/DDBJ whole genome shotgun (WGS) entry which is preliminary data.</text>
</comment>
<keyword evidence="11" id="KW-0963">Cytoplasm</keyword>
<evidence type="ECO:0000256" key="11">
    <source>
        <dbReference type="HAMAP-Rule" id="MF_00109"/>
    </source>
</evidence>
<dbReference type="AlphaFoldDB" id="A0A087MJF5"/>
<keyword evidence="5 11" id="KW-0808">Transferase</keyword>
<dbReference type="Pfam" id="PF01202">
    <property type="entry name" value="SKI"/>
    <property type="match status" value="1"/>
</dbReference>
<keyword evidence="11" id="KW-0460">Magnesium</keyword>
<dbReference type="EMBL" id="AVCJ01000009">
    <property type="protein sequence ID" value="KFL37008.1"/>
    <property type="molecule type" value="Genomic_DNA"/>
</dbReference>
<proteinExistence type="inferred from homology"/>
<organism evidence="12 13">
    <name type="scientific">Arenimonas donghaensis DSM 18148 = HO3-R19</name>
    <dbReference type="NCBI Taxonomy" id="1121014"/>
    <lineage>
        <taxon>Bacteria</taxon>
        <taxon>Pseudomonadati</taxon>
        <taxon>Pseudomonadota</taxon>
        <taxon>Gammaproteobacteria</taxon>
        <taxon>Lysobacterales</taxon>
        <taxon>Lysobacteraceae</taxon>
        <taxon>Arenimonas</taxon>
    </lineage>
</organism>
<evidence type="ECO:0000256" key="8">
    <source>
        <dbReference type="ARBA" id="ARBA00022840"/>
    </source>
</evidence>
<reference evidence="13" key="1">
    <citation type="submission" date="2013-08" db="EMBL/GenBank/DDBJ databases">
        <title>Genome sequencing of Arenimonas donghaensis.</title>
        <authorList>
            <person name="Chen F."/>
            <person name="Wang G."/>
        </authorList>
    </citation>
    <scope>NUCLEOTIDE SEQUENCE [LARGE SCALE GENOMIC DNA]</scope>
    <source>
        <strain evidence="13">HO3-R19</strain>
    </source>
</reference>
<dbReference type="InterPro" id="IPR023000">
    <property type="entry name" value="Shikimate_kinase_CS"/>
</dbReference>
<dbReference type="GO" id="GO:0000287">
    <property type="term" value="F:magnesium ion binding"/>
    <property type="evidence" value="ECO:0007669"/>
    <property type="project" value="UniProtKB-UniRule"/>
</dbReference>
<gene>
    <name evidence="11" type="primary">aroK</name>
    <name evidence="12" type="ORF">N788_11755</name>
</gene>
<dbReference type="HAMAP" id="MF_00109">
    <property type="entry name" value="Shikimate_kinase"/>
    <property type="match status" value="1"/>
</dbReference>
<comment type="pathway">
    <text evidence="1 11">Metabolic intermediate biosynthesis; chorismate biosynthesis; chorismate from D-erythrose 4-phosphate and phosphoenolpyruvate: step 5/7.</text>
</comment>
<keyword evidence="9 11" id="KW-0057">Aromatic amino acid biosynthesis</keyword>
<dbReference type="PANTHER" id="PTHR21087">
    <property type="entry name" value="SHIKIMATE KINASE"/>
    <property type="match status" value="1"/>
</dbReference>
<keyword evidence="13" id="KW-1185">Reference proteome</keyword>
<dbReference type="InterPro" id="IPR000623">
    <property type="entry name" value="Shikimate_kinase/TSH1"/>
</dbReference>
<feature type="binding site" evidence="11">
    <location>
        <position position="60"/>
    </location>
    <ligand>
        <name>substrate</name>
    </ligand>
</feature>
<evidence type="ECO:0000256" key="10">
    <source>
        <dbReference type="ARBA" id="ARBA00048567"/>
    </source>
</evidence>
<evidence type="ECO:0000313" key="12">
    <source>
        <dbReference type="EMBL" id="KFL37008.1"/>
    </source>
</evidence>
<keyword evidence="8 11" id="KW-0067">ATP-binding</keyword>
<protein>
    <recommendedName>
        <fullName evidence="3 11">Shikimate kinase</fullName>
        <shortName evidence="11">SK</shortName>
        <ecNumber evidence="3 11">2.7.1.71</ecNumber>
    </recommendedName>
</protein>
<feature type="binding site" evidence="11">
    <location>
        <position position="139"/>
    </location>
    <ligand>
        <name>substrate</name>
    </ligand>
</feature>
<comment type="similarity">
    <text evidence="2 11">Belongs to the shikimate kinase family.</text>
</comment>
<feature type="binding site" evidence="11">
    <location>
        <begin position="14"/>
        <end position="19"/>
    </location>
    <ligand>
        <name>ATP</name>
        <dbReference type="ChEBI" id="CHEBI:30616"/>
    </ligand>
</feature>
<keyword evidence="6 11" id="KW-0547">Nucleotide-binding</keyword>
<dbReference type="PANTHER" id="PTHR21087:SF16">
    <property type="entry name" value="SHIKIMATE KINASE 1, CHLOROPLASTIC"/>
    <property type="match status" value="1"/>
</dbReference>
<dbReference type="Gene3D" id="3.40.50.300">
    <property type="entry name" value="P-loop containing nucleotide triphosphate hydrolases"/>
    <property type="match status" value="1"/>
</dbReference>
<evidence type="ECO:0000313" key="13">
    <source>
        <dbReference type="Proteomes" id="UP000029085"/>
    </source>
</evidence>
<dbReference type="EC" id="2.7.1.71" evidence="3 11"/>
<dbReference type="InterPro" id="IPR027417">
    <property type="entry name" value="P-loop_NTPase"/>
</dbReference>
<feature type="binding site" evidence="11">
    <location>
        <position position="18"/>
    </location>
    <ligand>
        <name>Mg(2+)</name>
        <dbReference type="ChEBI" id="CHEBI:18420"/>
    </ligand>
</feature>
<evidence type="ECO:0000256" key="3">
    <source>
        <dbReference type="ARBA" id="ARBA00012154"/>
    </source>
</evidence>
<dbReference type="SUPFAM" id="SSF52540">
    <property type="entry name" value="P-loop containing nucleoside triphosphate hydrolases"/>
    <property type="match status" value="1"/>
</dbReference>
<reference evidence="12 13" key="2">
    <citation type="journal article" date="2015" name="Stand. Genomic Sci.">
        <title>High quality draft genomic sequence of Arenimonas donghaensis DSM 18148(T).</title>
        <authorList>
            <person name="Chen F."/>
            <person name="Wang H."/>
            <person name="Cao Y."/>
            <person name="Li X."/>
            <person name="Wang G."/>
        </authorList>
    </citation>
    <scope>NUCLEOTIDE SEQUENCE [LARGE SCALE GENOMIC DNA]</scope>
    <source>
        <strain evidence="12 13">HO3-R19</strain>
    </source>
</reference>
<evidence type="ECO:0000256" key="6">
    <source>
        <dbReference type="ARBA" id="ARBA00022741"/>
    </source>
</evidence>
<dbReference type="GO" id="GO:0005829">
    <property type="term" value="C:cytosol"/>
    <property type="evidence" value="ECO:0007669"/>
    <property type="project" value="TreeGrafter"/>
</dbReference>
<dbReference type="OrthoDB" id="9800332at2"/>
<dbReference type="GO" id="GO:0009423">
    <property type="term" value="P:chorismate biosynthetic process"/>
    <property type="evidence" value="ECO:0007669"/>
    <property type="project" value="UniProtKB-UniRule"/>
</dbReference>
<dbReference type="STRING" id="1121014.N788_11755"/>
<feature type="binding site" evidence="11">
    <location>
        <position position="120"/>
    </location>
    <ligand>
        <name>ATP</name>
        <dbReference type="ChEBI" id="CHEBI:30616"/>
    </ligand>
</feature>
<comment type="catalytic activity">
    <reaction evidence="10 11">
        <text>shikimate + ATP = 3-phosphoshikimate + ADP + H(+)</text>
        <dbReference type="Rhea" id="RHEA:13121"/>
        <dbReference type="ChEBI" id="CHEBI:15378"/>
        <dbReference type="ChEBI" id="CHEBI:30616"/>
        <dbReference type="ChEBI" id="CHEBI:36208"/>
        <dbReference type="ChEBI" id="CHEBI:145989"/>
        <dbReference type="ChEBI" id="CHEBI:456216"/>
        <dbReference type="EC" id="2.7.1.71"/>
    </reaction>
</comment>
<evidence type="ECO:0000256" key="9">
    <source>
        <dbReference type="ARBA" id="ARBA00023141"/>
    </source>
</evidence>
<evidence type="ECO:0000256" key="5">
    <source>
        <dbReference type="ARBA" id="ARBA00022679"/>
    </source>
</evidence>
<evidence type="ECO:0000256" key="7">
    <source>
        <dbReference type="ARBA" id="ARBA00022777"/>
    </source>
</evidence>
<sequence length="179" mass="18912">MNPAPNLVLVGPMGAGKTSIGKKLAERLGLAFVDCDHALEMRTGATVPTIFELEGEPGFRAREAALIADVMQGRDQVVATGGGAVLDPANRQALAGRGFVVYLQVSVAQQLERLARDRSRPLLASGDKREKLEALAAQRGPVYAALADLCFHADGLAVATAAERLQAQLASQWQRPEAA</sequence>
<dbReference type="GO" id="GO:0004765">
    <property type="term" value="F:shikimate kinase activity"/>
    <property type="evidence" value="ECO:0007669"/>
    <property type="project" value="UniProtKB-UniRule"/>
</dbReference>
<evidence type="ECO:0000256" key="2">
    <source>
        <dbReference type="ARBA" id="ARBA00006997"/>
    </source>
</evidence>
<evidence type="ECO:0000256" key="1">
    <source>
        <dbReference type="ARBA" id="ARBA00004842"/>
    </source>
</evidence>
<keyword evidence="11" id="KW-0479">Metal-binding</keyword>
<comment type="caution">
    <text evidence="11">Lacks conserved residue(s) required for the propagation of feature annotation.</text>
</comment>